<protein>
    <submittedName>
        <fullName evidence="3">PAS domain-containing protein</fullName>
    </submittedName>
</protein>
<dbReference type="InterPro" id="IPR000014">
    <property type="entry name" value="PAS"/>
</dbReference>
<dbReference type="Proteomes" id="UP001529369">
    <property type="component" value="Unassembled WGS sequence"/>
</dbReference>
<dbReference type="Pfam" id="PF13188">
    <property type="entry name" value="PAS_8"/>
    <property type="match status" value="1"/>
</dbReference>
<evidence type="ECO:0000313" key="3">
    <source>
        <dbReference type="EMBL" id="MDN3565362.1"/>
    </source>
</evidence>
<reference evidence="4" key="1">
    <citation type="journal article" date="2019" name="Int. J. Syst. Evol. Microbiol.">
        <title>The Global Catalogue of Microorganisms (GCM) 10K type strain sequencing project: providing services to taxonomists for standard genome sequencing and annotation.</title>
        <authorList>
            <consortium name="The Broad Institute Genomics Platform"/>
            <consortium name="The Broad Institute Genome Sequencing Center for Infectious Disease"/>
            <person name="Wu L."/>
            <person name="Ma J."/>
        </authorList>
    </citation>
    <scope>NUCLEOTIDE SEQUENCE [LARGE SCALE GENOMIC DNA]</scope>
    <source>
        <strain evidence="4">CECT 7131</strain>
    </source>
</reference>
<dbReference type="PROSITE" id="PS50113">
    <property type="entry name" value="PAC"/>
    <property type="match status" value="1"/>
</dbReference>
<dbReference type="CDD" id="cd00130">
    <property type="entry name" value="PAS"/>
    <property type="match status" value="2"/>
</dbReference>
<dbReference type="PANTHER" id="PTHR24422">
    <property type="entry name" value="CHEMOTAXIS PROTEIN METHYLTRANSFERASE"/>
    <property type="match status" value="1"/>
</dbReference>
<proteinExistence type="predicted"/>
<organism evidence="3 4">
    <name type="scientific">Paeniroseomonas aquatica</name>
    <dbReference type="NCBI Taxonomy" id="373043"/>
    <lineage>
        <taxon>Bacteria</taxon>
        <taxon>Pseudomonadati</taxon>
        <taxon>Pseudomonadota</taxon>
        <taxon>Alphaproteobacteria</taxon>
        <taxon>Acetobacterales</taxon>
        <taxon>Acetobacteraceae</taxon>
        <taxon>Paeniroseomonas</taxon>
    </lineage>
</organism>
<accession>A0ABT8A6H6</accession>
<dbReference type="InterPro" id="IPR050903">
    <property type="entry name" value="Bact_Chemotaxis_MeTrfase"/>
</dbReference>
<dbReference type="Pfam" id="PF08447">
    <property type="entry name" value="PAS_3"/>
    <property type="match status" value="1"/>
</dbReference>
<comment type="caution">
    <text evidence="3">The sequence shown here is derived from an EMBL/GenBank/DDBJ whole genome shotgun (WGS) entry which is preliminary data.</text>
</comment>
<dbReference type="InterPro" id="IPR001610">
    <property type="entry name" value="PAC"/>
</dbReference>
<dbReference type="SMART" id="SM00086">
    <property type="entry name" value="PAC"/>
    <property type="match status" value="2"/>
</dbReference>
<name>A0ABT8A6H6_9PROT</name>
<dbReference type="PANTHER" id="PTHR24422:SF10">
    <property type="entry name" value="CHEMOTAXIS PROTEIN METHYLTRANSFERASE 2"/>
    <property type="match status" value="1"/>
</dbReference>
<dbReference type="Pfam" id="PF08448">
    <property type="entry name" value="PAS_4"/>
    <property type="match status" value="1"/>
</dbReference>
<dbReference type="SUPFAM" id="SSF55785">
    <property type="entry name" value="PYP-like sensor domain (PAS domain)"/>
    <property type="match status" value="3"/>
</dbReference>
<dbReference type="InterPro" id="IPR035965">
    <property type="entry name" value="PAS-like_dom_sf"/>
</dbReference>
<dbReference type="Gene3D" id="3.30.450.20">
    <property type="entry name" value="PAS domain"/>
    <property type="match status" value="3"/>
</dbReference>
<dbReference type="InterPro" id="IPR000700">
    <property type="entry name" value="PAS-assoc_C"/>
</dbReference>
<keyword evidence="4" id="KW-1185">Reference proteome</keyword>
<feature type="non-terminal residue" evidence="3">
    <location>
        <position position="414"/>
    </location>
</feature>
<evidence type="ECO:0000259" key="1">
    <source>
        <dbReference type="PROSITE" id="PS50112"/>
    </source>
</evidence>
<dbReference type="RefSeq" id="WP_290317190.1">
    <property type="nucleotide sequence ID" value="NZ_JAUFPN010000145.1"/>
</dbReference>
<dbReference type="InterPro" id="IPR013655">
    <property type="entry name" value="PAS_fold_3"/>
</dbReference>
<dbReference type="SMART" id="SM00091">
    <property type="entry name" value="PAS"/>
    <property type="match status" value="3"/>
</dbReference>
<gene>
    <name evidence="3" type="ORF">QWZ14_13400</name>
</gene>
<feature type="domain" description="PAS" evidence="1">
    <location>
        <begin position="283"/>
        <end position="313"/>
    </location>
</feature>
<dbReference type="PROSITE" id="PS50112">
    <property type="entry name" value="PAS"/>
    <property type="match status" value="1"/>
</dbReference>
<evidence type="ECO:0000313" key="4">
    <source>
        <dbReference type="Proteomes" id="UP001529369"/>
    </source>
</evidence>
<dbReference type="NCBIfam" id="TIGR00229">
    <property type="entry name" value="sensory_box"/>
    <property type="match status" value="1"/>
</dbReference>
<sequence length="414" mass="45491">MFVSHTSPAQLPVSFFDRRGARDRRAAVRDMEARLAALEQVLPMLELAADGTVLDANPPLAALLATAPETLRGQKLGALLIAAEVTGTALVRLLEHVGRGVPVTVDLRLAHGAAGMVTLRLTASPLPGENGAPHRAVVLAADVSDAIVVLHAQQALESTSAAVMMVNRDFKVTYVNRTTQELLKRNADNFRKIWPNFDPARIVGMCIDTFHRDPSHQRRMLADESRLPFRTDITVGELKFALNVQASHDAAGQYDGNILEWMDVTELRSQQGQLAAIDRSQAVIEFTLDGRVLHANANFLAALGYTLEEVQGQHHGMFVDPAYRQSADYRAFWDKLGRGEYDAAQYRRLGKGGREIWIQASYNPVLDQNGRPFRVVKYATDITEQVRAAEALKAAVSQTKDIVAAAQGNDLSRR</sequence>
<dbReference type="EMBL" id="JAUFPN010000145">
    <property type="protein sequence ID" value="MDN3565362.1"/>
    <property type="molecule type" value="Genomic_DNA"/>
</dbReference>
<dbReference type="InterPro" id="IPR013656">
    <property type="entry name" value="PAS_4"/>
</dbReference>
<evidence type="ECO:0000259" key="2">
    <source>
        <dbReference type="PROSITE" id="PS50113"/>
    </source>
</evidence>
<feature type="domain" description="PAC" evidence="2">
    <location>
        <begin position="342"/>
        <end position="394"/>
    </location>
</feature>